<dbReference type="SUPFAM" id="SSF46894">
    <property type="entry name" value="C-terminal effector domain of the bipartite response regulators"/>
    <property type="match status" value="1"/>
</dbReference>
<dbReference type="PANTHER" id="PTHR48111:SF1">
    <property type="entry name" value="TWO-COMPONENT RESPONSE REGULATOR ORR33"/>
    <property type="match status" value="1"/>
</dbReference>
<evidence type="ECO:0000256" key="6">
    <source>
        <dbReference type="PROSITE-ProRule" id="PRU00169"/>
    </source>
</evidence>
<sequence length="303" mass="33234">MLDTARRNRVLIVDDSADALRFLTATIERTGAEVLLAKSGNAALQVLERIQPDLILMDALMPGLDGFETTERIKANPVNENIPVIFMTGLTDPKHAVRALGAGGVDYVRKPIDVEELLARVEVHLGNARNVQRNAHALNALGRLLIAVDADGNLKWTTSHADELLDELGRQDRESLPQPVWQAVTRLVEGGTPSPRKSMRVELAGGAIELQYVDRGQDGELLIRLSDLREDAVTALLQGRHALTHREAEVLLWISYGKPNRVISEILEISPRTVNKHLEQVFAKLGVETRSAAAAIAVKTISE</sequence>
<dbReference type="RefSeq" id="WP_088713693.1">
    <property type="nucleotide sequence ID" value="NZ_NFZT01000007.1"/>
</dbReference>
<evidence type="ECO:0000256" key="5">
    <source>
        <dbReference type="ARBA" id="ARBA00023163"/>
    </source>
</evidence>
<dbReference type="Proteomes" id="UP000198462">
    <property type="component" value="Unassembled WGS sequence"/>
</dbReference>
<keyword evidence="10" id="KW-1185">Reference proteome</keyword>
<name>A0A219B268_9SPHN</name>
<dbReference type="PROSITE" id="PS50043">
    <property type="entry name" value="HTH_LUXR_2"/>
    <property type="match status" value="1"/>
</dbReference>
<dbReference type="AlphaFoldDB" id="A0A219B268"/>
<evidence type="ECO:0000256" key="3">
    <source>
        <dbReference type="ARBA" id="ARBA00023015"/>
    </source>
</evidence>
<accession>A0A219B268</accession>
<dbReference type="OrthoDB" id="5292887at2"/>
<evidence type="ECO:0000313" key="9">
    <source>
        <dbReference type="EMBL" id="OWV31899.1"/>
    </source>
</evidence>
<keyword evidence="2" id="KW-0902">Two-component regulatory system</keyword>
<feature type="domain" description="HTH luxR-type" evidence="7">
    <location>
        <begin position="236"/>
        <end position="301"/>
    </location>
</feature>
<feature type="modified residue" description="4-aspartylphosphate" evidence="6">
    <location>
        <position position="58"/>
    </location>
</feature>
<dbReference type="Gene3D" id="1.10.10.10">
    <property type="entry name" value="Winged helix-like DNA-binding domain superfamily/Winged helix DNA-binding domain"/>
    <property type="match status" value="1"/>
</dbReference>
<proteinExistence type="predicted"/>
<dbReference type="GO" id="GO:0005829">
    <property type="term" value="C:cytosol"/>
    <property type="evidence" value="ECO:0007669"/>
    <property type="project" value="TreeGrafter"/>
</dbReference>
<dbReference type="InterPro" id="IPR039420">
    <property type="entry name" value="WalR-like"/>
</dbReference>
<dbReference type="SMART" id="SM00421">
    <property type="entry name" value="HTH_LUXR"/>
    <property type="match status" value="1"/>
</dbReference>
<evidence type="ECO:0000259" key="8">
    <source>
        <dbReference type="PROSITE" id="PS50110"/>
    </source>
</evidence>
<dbReference type="SMART" id="SM00448">
    <property type="entry name" value="REC"/>
    <property type="match status" value="1"/>
</dbReference>
<evidence type="ECO:0000313" key="10">
    <source>
        <dbReference type="Proteomes" id="UP000198462"/>
    </source>
</evidence>
<dbReference type="GO" id="GO:0032993">
    <property type="term" value="C:protein-DNA complex"/>
    <property type="evidence" value="ECO:0007669"/>
    <property type="project" value="TreeGrafter"/>
</dbReference>
<comment type="caution">
    <text evidence="9">The sequence shown here is derived from an EMBL/GenBank/DDBJ whole genome shotgun (WGS) entry which is preliminary data.</text>
</comment>
<organism evidence="9 10">
    <name type="scientific">Pacificimonas flava</name>
    <dbReference type="NCBI Taxonomy" id="1234595"/>
    <lineage>
        <taxon>Bacteria</taxon>
        <taxon>Pseudomonadati</taxon>
        <taxon>Pseudomonadota</taxon>
        <taxon>Alphaproteobacteria</taxon>
        <taxon>Sphingomonadales</taxon>
        <taxon>Sphingosinicellaceae</taxon>
        <taxon>Pacificimonas</taxon>
    </lineage>
</organism>
<dbReference type="EMBL" id="NFZT01000007">
    <property type="protein sequence ID" value="OWV31899.1"/>
    <property type="molecule type" value="Genomic_DNA"/>
</dbReference>
<evidence type="ECO:0000259" key="7">
    <source>
        <dbReference type="PROSITE" id="PS50043"/>
    </source>
</evidence>
<gene>
    <name evidence="9" type="ORF">B5C34_15495</name>
</gene>
<dbReference type="InterPro" id="IPR001789">
    <property type="entry name" value="Sig_transdc_resp-reg_receiver"/>
</dbReference>
<feature type="domain" description="Response regulatory" evidence="8">
    <location>
        <begin position="9"/>
        <end position="125"/>
    </location>
</feature>
<dbReference type="GO" id="GO:0000976">
    <property type="term" value="F:transcription cis-regulatory region binding"/>
    <property type="evidence" value="ECO:0007669"/>
    <property type="project" value="TreeGrafter"/>
</dbReference>
<dbReference type="GO" id="GO:0000156">
    <property type="term" value="F:phosphorelay response regulator activity"/>
    <property type="evidence" value="ECO:0007669"/>
    <property type="project" value="TreeGrafter"/>
</dbReference>
<keyword evidence="5" id="KW-0804">Transcription</keyword>
<evidence type="ECO:0000256" key="4">
    <source>
        <dbReference type="ARBA" id="ARBA00023125"/>
    </source>
</evidence>
<keyword evidence="3" id="KW-0805">Transcription regulation</keyword>
<evidence type="ECO:0000256" key="2">
    <source>
        <dbReference type="ARBA" id="ARBA00023012"/>
    </source>
</evidence>
<protein>
    <submittedName>
        <fullName evidence="9">DNA-binding response regulator</fullName>
    </submittedName>
</protein>
<dbReference type="GO" id="GO:0006355">
    <property type="term" value="P:regulation of DNA-templated transcription"/>
    <property type="evidence" value="ECO:0007669"/>
    <property type="project" value="InterPro"/>
</dbReference>
<dbReference type="InterPro" id="IPR000792">
    <property type="entry name" value="Tscrpt_reg_LuxR_C"/>
</dbReference>
<keyword evidence="4 9" id="KW-0238">DNA-binding</keyword>
<dbReference type="CDD" id="cd06170">
    <property type="entry name" value="LuxR_C_like"/>
    <property type="match status" value="1"/>
</dbReference>
<dbReference type="Gene3D" id="3.40.50.2300">
    <property type="match status" value="1"/>
</dbReference>
<reference evidence="10" key="1">
    <citation type="submission" date="2017-05" db="EMBL/GenBank/DDBJ databases">
        <authorList>
            <person name="Lin X."/>
        </authorList>
    </citation>
    <scope>NUCLEOTIDE SEQUENCE [LARGE SCALE GENOMIC DNA]</scope>
    <source>
        <strain evidence="10">JLT2012</strain>
    </source>
</reference>
<dbReference type="InterPro" id="IPR036388">
    <property type="entry name" value="WH-like_DNA-bd_sf"/>
</dbReference>
<keyword evidence="1 6" id="KW-0597">Phosphoprotein</keyword>
<dbReference type="PRINTS" id="PR00038">
    <property type="entry name" value="HTHLUXR"/>
</dbReference>
<dbReference type="InterPro" id="IPR016032">
    <property type="entry name" value="Sig_transdc_resp-reg_C-effctor"/>
</dbReference>
<dbReference type="Pfam" id="PF00072">
    <property type="entry name" value="Response_reg"/>
    <property type="match status" value="1"/>
</dbReference>
<dbReference type="Pfam" id="PF00196">
    <property type="entry name" value="GerE"/>
    <property type="match status" value="1"/>
</dbReference>
<dbReference type="PROSITE" id="PS50110">
    <property type="entry name" value="RESPONSE_REGULATORY"/>
    <property type="match status" value="1"/>
</dbReference>
<evidence type="ECO:0000256" key="1">
    <source>
        <dbReference type="ARBA" id="ARBA00022553"/>
    </source>
</evidence>
<dbReference type="SUPFAM" id="SSF52172">
    <property type="entry name" value="CheY-like"/>
    <property type="match status" value="1"/>
</dbReference>
<dbReference type="InterPro" id="IPR011006">
    <property type="entry name" value="CheY-like_superfamily"/>
</dbReference>
<dbReference type="PANTHER" id="PTHR48111">
    <property type="entry name" value="REGULATOR OF RPOS"/>
    <property type="match status" value="1"/>
</dbReference>